<feature type="chain" id="PRO_5027991448" evidence="5">
    <location>
        <begin position="22"/>
        <end position="373"/>
    </location>
</feature>
<dbReference type="Pfam" id="PF24827">
    <property type="entry name" value="AstE_AspA_cat"/>
    <property type="match status" value="1"/>
</dbReference>
<dbReference type="Gene3D" id="3.40.630.10">
    <property type="entry name" value="Zn peptidases"/>
    <property type="match status" value="1"/>
</dbReference>
<reference evidence="7" key="1">
    <citation type="submission" date="2020-01" db="EMBL/GenBank/DDBJ databases">
        <authorList>
            <person name="Meier V. D."/>
            <person name="Meier V D."/>
        </authorList>
    </citation>
    <scope>NUCLEOTIDE SEQUENCE</scope>
    <source>
        <strain evidence="7">HLG_WM_MAG_01</strain>
    </source>
</reference>
<keyword evidence="5" id="KW-0732">Signal</keyword>
<dbReference type="GO" id="GO:0046872">
    <property type="term" value="F:metal ion binding"/>
    <property type="evidence" value="ECO:0007669"/>
    <property type="project" value="UniProtKB-KW"/>
</dbReference>
<name>A0A6S6U9E5_9BACT</name>
<protein>
    <submittedName>
        <fullName evidence="7">FIG003737: Predicted deacylase</fullName>
    </submittedName>
</protein>
<dbReference type="InterPro" id="IPR055438">
    <property type="entry name" value="AstE_AspA_cat"/>
</dbReference>
<dbReference type="CDD" id="cd06251">
    <property type="entry name" value="M14_ASTE_ASPA-like"/>
    <property type="match status" value="1"/>
</dbReference>
<feature type="domain" description="Succinylglutamate desuccinylase/Aspartoacylase catalytic" evidence="6">
    <location>
        <begin position="70"/>
        <end position="247"/>
    </location>
</feature>
<dbReference type="InterPro" id="IPR053138">
    <property type="entry name" value="N-alpha-Ac-DABA_deacetylase"/>
</dbReference>
<dbReference type="EMBL" id="CACVAS010000117">
    <property type="protein sequence ID" value="CAA6823289.1"/>
    <property type="molecule type" value="Genomic_DNA"/>
</dbReference>
<gene>
    <name evidence="7" type="ORF">HELGO_WM903</name>
</gene>
<accession>A0A6S6U9E5</accession>
<dbReference type="AlphaFoldDB" id="A0A6S6U9E5"/>
<keyword evidence="2" id="KW-0479">Metal-binding</keyword>
<evidence type="ECO:0000256" key="1">
    <source>
        <dbReference type="ARBA" id="ARBA00001947"/>
    </source>
</evidence>
<feature type="signal peptide" evidence="5">
    <location>
        <begin position="1"/>
        <end position="21"/>
    </location>
</feature>
<dbReference type="SUPFAM" id="SSF53187">
    <property type="entry name" value="Zn-dependent exopeptidases"/>
    <property type="match status" value="1"/>
</dbReference>
<dbReference type="PANTHER" id="PTHR37326">
    <property type="entry name" value="BLL3975 PROTEIN"/>
    <property type="match status" value="1"/>
</dbReference>
<evidence type="ECO:0000256" key="4">
    <source>
        <dbReference type="ARBA" id="ARBA00022833"/>
    </source>
</evidence>
<evidence type="ECO:0000313" key="7">
    <source>
        <dbReference type="EMBL" id="CAA6823289.1"/>
    </source>
</evidence>
<dbReference type="PIRSF" id="PIRSF039012">
    <property type="entry name" value="ASP"/>
    <property type="match status" value="1"/>
</dbReference>
<organism evidence="7">
    <name type="scientific">uncultured Sulfurovum sp</name>
    <dbReference type="NCBI Taxonomy" id="269237"/>
    <lineage>
        <taxon>Bacteria</taxon>
        <taxon>Pseudomonadati</taxon>
        <taxon>Campylobacterota</taxon>
        <taxon>Epsilonproteobacteria</taxon>
        <taxon>Campylobacterales</taxon>
        <taxon>Sulfurovaceae</taxon>
        <taxon>Sulfurovum</taxon>
        <taxon>environmental samples</taxon>
    </lineage>
</organism>
<evidence type="ECO:0000259" key="6">
    <source>
        <dbReference type="Pfam" id="PF24827"/>
    </source>
</evidence>
<sequence length="373" mass="41141">MSKKKLILGSITAALVSSAQADMKTSNDAFVLGGVEIPRGVNMTVNLELPKMYNTPTRLPVRVIRGKKDGPVVFVSAAIHGDELNGIEIIRRFRSLNILKRLKGTLILVPIVNVYGIMTLSRYLPDRRDLNRSFPGSKKGPLAGRVANIFFEEIVSKCDLGIDLHTGAIHRSNLPQVRTNIENEYTFKLAKAFGAPVILHSAIRDGSLRAVAQEKGVPILLYEAGEALRFDETSIRIGVHGLVNVLRENDMLPKVSRKKNAKVPVVTKSSQWVRAVESGMLRTIKALGDTVQKGDIIAFIDEPLDDESFEIKAPFDGIIIGKSEIPLVQAGDAVFHVARFEDLETADDKIEYFSEGAIEESEFHELNSEESIE</sequence>
<dbReference type="GO" id="GO:0016788">
    <property type="term" value="F:hydrolase activity, acting on ester bonds"/>
    <property type="evidence" value="ECO:0007669"/>
    <property type="project" value="InterPro"/>
</dbReference>
<dbReference type="InterPro" id="IPR043795">
    <property type="entry name" value="N-alpha-Ac-DABA-like"/>
</dbReference>
<evidence type="ECO:0000256" key="2">
    <source>
        <dbReference type="ARBA" id="ARBA00022723"/>
    </source>
</evidence>
<keyword evidence="4" id="KW-0862">Zinc</keyword>
<evidence type="ECO:0000256" key="3">
    <source>
        <dbReference type="ARBA" id="ARBA00022801"/>
    </source>
</evidence>
<comment type="cofactor">
    <cofactor evidence="1">
        <name>Zn(2+)</name>
        <dbReference type="ChEBI" id="CHEBI:29105"/>
    </cofactor>
</comment>
<dbReference type="PANTHER" id="PTHR37326:SF2">
    <property type="entry name" value="SUCCINYLGLUTAMATE DESUCCINYLASE_ASPARTOACYLASE FAMILY PROTEIN"/>
    <property type="match status" value="1"/>
</dbReference>
<keyword evidence="3" id="KW-0378">Hydrolase</keyword>
<proteinExistence type="predicted"/>
<dbReference type="GO" id="GO:0016811">
    <property type="term" value="F:hydrolase activity, acting on carbon-nitrogen (but not peptide) bonds, in linear amides"/>
    <property type="evidence" value="ECO:0007669"/>
    <property type="project" value="InterPro"/>
</dbReference>
<evidence type="ECO:0000256" key="5">
    <source>
        <dbReference type="SAM" id="SignalP"/>
    </source>
</evidence>